<dbReference type="InterPro" id="IPR007085">
    <property type="entry name" value="DNA/pantothenate-metab_flavo_C"/>
</dbReference>
<gene>
    <name evidence="5" type="ORF">VNO78_01430</name>
</gene>
<dbReference type="Pfam" id="PF04127">
    <property type="entry name" value="DFP"/>
    <property type="match status" value="1"/>
</dbReference>
<dbReference type="EMBL" id="JAYMYS010000001">
    <property type="protein sequence ID" value="KAK7410560.1"/>
    <property type="molecule type" value="Genomic_DNA"/>
</dbReference>
<dbReference type="GO" id="GO:0004632">
    <property type="term" value="F:phosphopantothenate--cysteine ligase activity"/>
    <property type="evidence" value="ECO:0007669"/>
    <property type="project" value="UniProtKB-ARBA"/>
</dbReference>
<organism evidence="5 6">
    <name type="scientific">Psophocarpus tetragonolobus</name>
    <name type="common">Winged bean</name>
    <name type="synonym">Dolichos tetragonolobus</name>
    <dbReference type="NCBI Taxonomy" id="3891"/>
    <lineage>
        <taxon>Eukaryota</taxon>
        <taxon>Viridiplantae</taxon>
        <taxon>Streptophyta</taxon>
        <taxon>Embryophyta</taxon>
        <taxon>Tracheophyta</taxon>
        <taxon>Spermatophyta</taxon>
        <taxon>Magnoliopsida</taxon>
        <taxon>eudicotyledons</taxon>
        <taxon>Gunneridae</taxon>
        <taxon>Pentapetalae</taxon>
        <taxon>rosids</taxon>
        <taxon>fabids</taxon>
        <taxon>Fabales</taxon>
        <taxon>Fabaceae</taxon>
        <taxon>Papilionoideae</taxon>
        <taxon>50 kb inversion clade</taxon>
        <taxon>NPAAA clade</taxon>
        <taxon>indigoferoid/millettioid clade</taxon>
        <taxon>Phaseoleae</taxon>
        <taxon>Psophocarpus</taxon>
    </lineage>
</organism>
<evidence type="ECO:0000256" key="1">
    <source>
        <dbReference type="ARBA" id="ARBA00005703"/>
    </source>
</evidence>
<keyword evidence="2" id="KW-0173">Coenzyme A biosynthesis</keyword>
<name>A0AAN9SZK0_PSOTE</name>
<keyword evidence="6" id="KW-1185">Reference proteome</keyword>
<dbReference type="InterPro" id="IPR035929">
    <property type="entry name" value="CoaB-like_sf"/>
</dbReference>
<dbReference type="AlphaFoldDB" id="A0AAN9SZK0"/>
<evidence type="ECO:0000313" key="6">
    <source>
        <dbReference type="Proteomes" id="UP001386955"/>
    </source>
</evidence>
<evidence type="ECO:0000313" key="5">
    <source>
        <dbReference type="EMBL" id="KAK7410560.1"/>
    </source>
</evidence>
<proteinExistence type="inferred from homology"/>
<dbReference type="PANTHER" id="PTHR12290">
    <property type="entry name" value="CORNICHON-RELATED"/>
    <property type="match status" value="1"/>
</dbReference>
<evidence type="ECO:0000256" key="2">
    <source>
        <dbReference type="ARBA" id="ARBA00022993"/>
    </source>
</evidence>
<accession>A0AAN9SZK0</accession>
<comment type="similarity">
    <text evidence="1">Belongs to the PPC synthetase family.</text>
</comment>
<dbReference type="GO" id="GO:0015937">
    <property type="term" value="P:coenzyme A biosynthetic process"/>
    <property type="evidence" value="ECO:0007669"/>
    <property type="project" value="UniProtKB-KW"/>
</dbReference>
<comment type="pathway">
    <text evidence="3">Cofactor biosynthesis; coenzyme A biosynthesis; CoA from (R)-pantothenate: step 2/5.</text>
</comment>
<dbReference type="Proteomes" id="UP001386955">
    <property type="component" value="Unassembled WGS sequence"/>
</dbReference>
<comment type="caution">
    <text evidence="5">The sequence shown here is derived from an EMBL/GenBank/DDBJ whole genome shotgun (WGS) entry which is preliminary data.</text>
</comment>
<feature type="domain" description="DNA/pantothenate metabolism flavoprotein C-terminal" evidence="4">
    <location>
        <begin position="377"/>
        <end position="498"/>
    </location>
</feature>
<sequence>MFQQCVCTKAELSDSRSRSVSLSNALSALAHSNSLSRSPSHVCGSVEQKFIFSLLSRFKLQSLHPPKLTRMVHISHLKLSSGVMITKFLLHFGEETFLDLNNNKMEVRIRCTLDHSFEPLSLSNGVIEFDMIGLGDAAAINMEHPVEDNDDLVNIGFSLAARSFVCAKEGYCVEKEKHPVDGRVNSLVLKHAFASTLFLCLKLDLVLMDTAKGLEASGETLEEQVKAFFYSAPPLHNSDEITQKLNQFIQRNSSPSGRRIVCVTSGGTTAPLEQRCVRYVDNFSSGHRGATSTEYFLKAGYAVIFLYRKRSFQPFCRSLPDDPLLECFKPTDESNIQVCEAYSEAVKRAIVDHHTAVAGGLLLKLPFNTIFEYLQMLQMIAMSMRTLGPRAMFYLAAAVSDFYVPWKDMVEHKIQSGSHLLDVKLVQVPKMLSVLRKDWAPQAFCISFKLETDSNILLNKAGAALEKYKMHAVVANELSTRKEQVVVVTSDEKVTVRCDKSKLHNDVEDPLIKLLSEKHATYSEQFR</sequence>
<evidence type="ECO:0000256" key="3">
    <source>
        <dbReference type="ARBA" id="ARBA00060603"/>
    </source>
</evidence>
<evidence type="ECO:0000259" key="4">
    <source>
        <dbReference type="Pfam" id="PF04127"/>
    </source>
</evidence>
<dbReference type="Gene3D" id="3.40.50.10300">
    <property type="entry name" value="CoaB-like"/>
    <property type="match status" value="1"/>
</dbReference>
<dbReference type="FunFam" id="3.40.50.10300:FF:000002">
    <property type="entry name" value="Phosphopantothenate--cysteine ligase 2"/>
    <property type="match status" value="1"/>
</dbReference>
<protein>
    <recommendedName>
        <fullName evidence="4">DNA/pantothenate metabolism flavoprotein C-terminal domain-containing protein</fullName>
    </recommendedName>
</protein>
<dbReference type="SUPFAM" id="SSF102645">
    <property type="entry name" value="CoaB-like"/>
    <property type="match status" value="1"/>
</dbReference>
<reference evidence="5 6" key="1">
    <citation type="submission" date="2024-01" db="EMBL/GenBank/DDBJ databases">
        <title>The genomes of 5 underutilized Papilionoideae crops provide insights into root nodulation and disease resistanc.</title>
        <authorList>
            <person name="Jiang F."/>
        </authorList>
    </citation>
    <scope>NUCLEOTIDE SEQUENCE [LARGE SCALE GENOMIC DNA]</scope>
    <source>
        <strain evidence="5">DUOXIRENSHENG_FW03</strain>
        <tissue evidence="5">Leaves</tissue>
    </source>
</reference>